<evidence type="ECO:0000313" key="2">
    <source>
        <dbReference type="EMBL" id="MBC5647469.1"/>
    </source>
</evidence>
<keyword evidence="3" id="KW-1185">Reference proteome</keyword>
<name>A0ABR7EEL1_9FIRM</name>
<accession>A0ABR7EEL1</accession>
<gene>
    <name evidence="2" type="ORF">H8S18_03890</name>
</gene>
<evidence type="ECO:0000313" key="3">
    <source>
        <dbReference type="Proteomes" id="UP000606889"/>
    </source>
</evidence>
<protein>
    <submittedName>
        <fullName evidence="2">Transposase</fullName>
    </submittedName>
</protein>
<dbReference type="EMBL" id="JACOON010000002">
    <property type="protein sequence ID" value="MBC5647469.1"/>
    <property type="molecule type" value="Genomic_DNA"/>
</dbReference>
<sequence length="39" mass="4603">MPAKSYVLRKQMIEHVLADAREKHGMRYTRYRGLARVNG</sequence>
<comment type="caution">
    <text evidence="2">The sequence shown here is derived from an EMBL/GenBank/DDBJ whole genome shotgun (WGS) entry which is preliminary data.</text>
</comment>
<organism evidence="2 3">
    <name type="scientific">Christensenella tenuis</name>
    <dbReference type="NCBI Taxonomy" id="2763033"/>
    <lineage>
        <taxon>Bacteria</taxon>
        <taxon>Bacillati</taxon>
        <taxon>Bacillota</taxon>
        <taxon>Clostridia</taxon>
        <taxon>Christensenellales</taxon>
        <taxon>Christensenellaceae</taxon>
        <taxon>Christensenella</taxon>
    </lineage>
</organism>
<evidence type="ECO:0000259" key="1">
    <source>
        <dbReference type="Pfam" id="PF13751"/>
    </source>
</evidence>
<proteinExistence type="predicted"/>
<feature type="domain" description="Transposase DDE" evidence="1">
    <location>
        <begin position="4"/>
        <end position="38"/>
    </location>
</feature>
<reference evidence="2 3" key="1">
    <citation type="submission" date="2020-08" db="EMBL/GenBank/DDBJ databases">
        <title>Genome public.</title>
        <authorList>
            <person name="Liu C."/>
            <person name="Sun Q."/>
        </authorList>
    </citation>
    <scope>NUCLEOTIDE SEQUENCE [LARGE SCALE GENOMIC DNA]</scope>
    <source>
        <strain evidence="2 3">NSJ-35</strain>
    </source>
</reference>
<dbReference type="Pfam" id="PF13751">
    <property type="entry name" value="DDE_Tnp_1_6"/>
    <property type="match status" value="1"/>
</dbReference>
<dbReference type="Proteomes" id="UP000606889">
    <property type="component" value="Unassembled WGS sequence"/>
</dbReference>
<dbReference type="InterPro" id="IPR025668">
    <property type="entry name" value="Tnp_DDE_dom"/>
</dbReference>